<sequence length="153" mass="16340">MADLWATPAAQAALNNEQHTDLVPGAADGHDIVTGLEFLSLDSVVTDLNAPGNSNSNQQPTDRVHRAADQEIIDARNQIVSGTDLNRPYLDQISPHPFGPSETSSDPPEKPFRSAVITGSDVKPGLRAKPSLPTNEKDRTVTGFSPKAEVHVV</sequence>
<dbReference type="AlphaFoldDB" id="A0A317W662"/>
<feature type="region of interest" description="Disordered" evidence="1">
    <location>
        <begin position="79"/>
        <end position="153"/>
    </location>
</feature>
<gene>
    <name evidence="2" type="ORF">BO70DRAFT_396386</name>
</gene>
<dbReference type="VEuPathDB" id="FungiDB:BO70DRAFT_396386"/>
<dbReference type="Proteomes" id="UP000247233">
    <property type="component" value="Unassembled WGS sequence"/>
</dbReference>
<evidence type="ECO:0000313" key="2">
    <source>
        <dbReference type="EMBL" id="PWY82094.1"/>
    </source>
</evidence>
<protein>
    <submittedName>
        <fullName evidence="2">Uncharacterized protein</fullName>
    </submittedName>
</protein>
<accession>A0A317W662</accession>
<comment type="caution">
    <text evidence="2">The sequence shown here is derived from an EMBL/GenBank/DDBJ whole genome shotgun (WGS) entry which is preliminary data.</text>
</comment>
<dbReference type="EMBL" id="MSFL01000012">
    <property type="protein sequence ID" value="PWY82094.1"/>
    <property type="molecule type" value="Genomic_DNA"/>
</dbReference>
<reference evidence="2 3" key="1">
    <citation type="submission" date="2016-12" db="EMBL/GenBank/DDBJ databases">
        <title>The genomes of Aspergillus section Nigri reveals drivers in fungal speciation.</title>
        <authorList>
            <consortium name="DOE Joint Genome Institute"/>
            <person name="Vesth T.C."/>
            <person name="Nybo J."/>
            <person name="Theobald S."/>
            <person name="Brandl J."/>
            <person name="Frisvad J.C."/>
            <person name="Nielsen K.F."/>
            <person name="Lyhne E.K."/>
            <person name="Kogle M.E."/>
            <person name="Kuo A."/>
            <person name="Riley R."/>
            <person name="Clum A."/>
            <person name="Nolan M."/>
            <person name="Lipzen A."/>
            <person name="Salamov A."/>
            <person name="Henrissat B."/>
            <person name="Wiebenga A."/>
            <person name="De Vries R.P."/>
            <person name="Grigoriev I.V."/>
            <person name="Mortensen U.H."/>
            <person name="Andersen M.R."/>
            <person name="Baker S.E."/>
        </authorList>
    </citation>
    <scope>NUCLEOTIDE SEQUENCE [LARGE SCALE GENOMIC DNA]</scope>
    <source>
        <strain evidence="2 3">CBS 117.55</strain>
    </source>
</reference>
<dbReference type="RefSeq" id="XP_025399359.1">
    <property type="nucleotide sequence ID" value="XM_025546613.1"/>
</dbReference>
<organism evidence="2 3">
    <name type="scientific">Aspergillus heteromorphus CBS 117.55</name>
    <dbReference type="NCBI Taxonomy" id="1448321"/>
    <lineage>
        <taxon>Eukaryota</taxon>
        <taxon>Fungi</taxon>
        <taxon>Dikarya</taxon>
        <taxon>Ascomycota</taxon>
        <taxon>Pezizomycotina</taxon>
        <taxon>Eurotiomycetes</taxon>
        <taxon>Eurotiomycetidae</taxon>
        <taxon>Eurotiales</taxon>
        <taxon>Aspergillaceae</taxon>
        <taxon>Aspergillus</taxon>
        <taxon>Aspergillus subgen. Circumdati</taxon>
    </lineage>
</organism>
<keyword evidence="3" id="KW-1185">Reference proteome</keyword>
<proteinExistence type="predicted"/>
<evidence type="ECO:0000313" key="3">
    <source>
        <dbReference type="Proteomes" id="UP000247233"/>
    </source>
</evidence>
<dbReference type="GeneID" id="37068850"/>
<name>A0A317W662_9EURO</name>
<evidence type="ECO:0000256" key="1">
    <source>
        <dbReference type="SAM" id="MobiDB-lite"/>
    </source>
</evidence>